<dbReference type="AlphaFoldDB" id="A0AAD8B2H9"/>
<evidence type="ECO:0000256" key="5">
    <source>
        <dbReference type="RuleBase" id="RU004379"/>
    </source>
</evidence>
<keyword evidence="7" id="KW-1185">Reference proteome</keyword>
<name>A0AAD8B2H9_BIOPF</name>
<comment type="similarity">
    <text evidence="5">Belongs to the BI1 family.</text>
</comment>
<proteinExistence type="inferred from homology"/>
<comment type="subcellular location">
    <subcellularLocation>
        <location evidence="1">Membrane</location>
        <topology evidence="1">Multi-pass membrane protein</topology>
    </subcellularLocation>
</comment>
<dbReference type="Pfam" id="PF01027">
    <property type="entry name" value="Bax1-I"/>
    <property type="match status" value="1"/>
</dbReference>
<evidence type="ECO:0000256" key="1">
    <source>
        <dbReference type="ARBA" id="ARBA00004141"/>
    </source>
</evidence>
<evidence type="ECO:0000313" key="6">
    <source>
        <dbReference type="EMBL" id="KAK0046164.1"/>
    </source>
</evidence>
<reference evidence="6" key="1">
    <citation type="journal article" date="2023" name="PLoS Negl. Trop. Dis.">
        <title>A genome sequence for Biomphalaria pfeifferi, the major vector snail for the human-infecting parasite Schistosoma mansoni.</title>
        <authorList>
            <person name="Bu L."/>
            <person name="Lu L."/>
            <person name="Laidemitt M.R."/>
            <person name="Zhang S.M."/>
            <person name="Mutuku M."/>
            <person name="Mkoji G."/>
            <person name="Steinauer M."/>
            <person name="Loker E.S."/>
        </authorList>
    </citation>
    <scope>NUCLEOTIDE SEQUENCE</scope>
    <source>
        <strain evidence="6">KasaAsao</strain>
    </source>
</reference>
<dbReference type="EMBL" id="JASAOG010000169">
    <property type="protein sequence ID" value="KAK0046164.1"/>
    <property type="molecule type" value="Genomic_DNA"/>
</dbReference>
<sequence>MLLSRLVCGKVPVKVVLSGLSRQPIKLSALNNNVRLYVSESKSGIGRYAKRKTLKESLMSPASETPFNIGKGLVAGGAVVGIGALCFYGLGLSSSPGALDRAVVWPQYVRKRIRDTYMYFGGSIAVTALAAVAVNRSPAIMNFMMSNSLLSIGGTIAAMIGTGVLCRSIPYSQGFGTKQMTWLLHVGVMGAVVAPLTLLGGPLLLRAAWYTAGVVGGLSAVAVCAPSEKFLNMGGLLGAGLGVVFVASLGSSFFPPTTALGASLYSISIYGGLVLFSLFLLYDTQRVIKAAEHHSDSYSGRPFDPVNASISIYIDALNIFIRIAMMLANGGNRKK</sequence>
<dbReference type="PANTHER" id="PTHR23291">
    <property type="entry name" value="BAX INHIBITOR-RELATED"/>
    <property type="match status" value="1"/>
</dbReference>
<keyword evidence="3 5" id="KW-1133">Transmembrane helix</keyword>
<dbReference type="GO" id="GO:0005743">
    <property type="term" value="C:mitochondrial inner membrane"/>
    <property type="evidence" value="ECO:0007669"/>
    <property type="project" value="TreeGrafter"/>
</dbReference>
<feature type="transmembrane region" description="Helical" evidence="5">
    <location>
        <begin position="73"/>
        <end position="95"/>
    </location>
</feature>
<keyword evidence="2 5" id="KW-0812">Transmembrane</keyword>
<reference evidence="6" key="2">
    <citation type="submission" date="2023-04" db="EMBL/GenBank/DDBJ databases">
        <authorList>
            <person name="Bu L."/>
            <person name="Lu L."/>
            <person name="Laidemitt M.R."/>
            <person name="Zhang S.M."/>
            <person name="Mutuku M."/>
            <person name="Mkoji G."/>
            <person name="Steinauer M."/>
            <person name="Loker E.S."/>
        </authorList>
    </citation>
    <scope>NUCLEOTIDE SEQUENCE</scope>
    <source>
        <strain evidence="6">KasaAsao</strain>
        <tissue evidence="6">Whole Snail</tissue>
    </source>
</reference>
<feature type="transmembrane region" description="Helical" evidence="5">
    <location>
        <begin position="149"/>
        <end position="170"/>
    </location>
</feature>
<evidence type="ECO:0000256" key="2">
    <source>
        <dbReference type="ARBA" id="ARBA00022692"/>
    </source>
</evidence>
<dbReference type="Proteomes" id="UP001233172">
    <property type="component" value="Unassembled WGS sequence"/>
</dbReference>
<evidence type="ECO:0000256" key="4">
    <source>
        <dbReference type="ARBA" id="ARBA00023136"/>
    </source>
</evidence>
<evidence type="ECO:0000313" key="7">
    <source>
        <dbReference type="Proteomes" id="UP001233172"/>
    </source>
</evidence>
<feature type="transmembrane region" description="Helical" evidence="5">
    <location>
        <begin position="236"/>
        <end position="254"/>
    </location>
</feature>
<evidence type="ECO:0000256" key="3">
    <source>
        <dbReference type="ARBA" id="ARBA00022989"/>
    </source>
</evidence>
<feature type="transmembrane region" description="Helical" evidence="5">
    <location>
        <begin position="116"/>
        <end position="134"/>
    </location>
</feature>
<gene>
    <name evidence="6" type="ORF">Bpfe_024351</name>
</gene>
<protein>
    <submittedName>
        <fullName evidence="6">Growth hormone-inducible transmembrane protein</fullName>
    </submittedName>
</protein>
<dbReference type="InterPro" id="IPR006214">
    <property type="entry name" value="Bax_inhibitor_1-related"/>
</dbReference>
<keyword evidence="4 5" id="KW-0472">Membrane</keyword>
<feature type="transmembrane region" description="Helical" evidence="5">
    <location>
        <begin position="182"/>
        <end position="201"/>
    </location>
</feature>
<accession>A0AAD8B2H9</accession>
<organism evidence="6 7">
    <name type="scientific">Biomphalaria pfeifferi</name>
    <name type="common">Bloodfluke planorb</name>
    <name type="synonym">Freshwater snail</name>
    <dbReference type="NCBI Taxonomy" id="112525"/>
    <lineage>
        <taxon>Eukaryota</taxon>
        <taxon>Metazoa</taxon>
        <taxon>Spiralia</taxon>
        <taxon>Lophotrochozoa</taxon>
        <taxon>Mollusca</taxon>
        <taxon>Gastropoda</taxon>
        <taxon>Heterobranchia</taxon>
        <taxon>Euthyneura</taxon>
        <taxon>Panpulmonata</taxon>
        <taxon>Hygrophila</taxon>
        <taxon>Lymnaeoidea</taxon>
        <taxon>Planorbidae</taxon>
        <taxon>Biomphalaria</taxon>
    </lineage>
</organism>
<feature type="transmembrane region" description="Helical" evidence="5">
    <location>
        <begin position="207"/>
        <end position="224"/>
    </location>
</feature>
<comment type="caution">
    <text evidence="6">The sequence shown here is derived from an EMBL/GenBank/DDBJ whole genome shotgun (WGS) entry which is preliminary data.</text>
</comment>
<feature type="transmembrane region" description="Helical" evidence="5">
    <location>
        <begin position="260"/>
        <end position="282"/>
    </location>
</feature>
<dbReference type="PANTHER" id="PTHR23291:SF112">
    <property type="entry name" value="GROWTH HORMONE-INDUCIBLE TRANSMEMBRANE PROTEIN"/>
    <property type="match status" value="1"/>
</dbReference>